<dbReference type="PANTHER" id="PTHR23389:SF9">
    <property type="entry name" value="DNA LIGASE"/>
    <property type="match status" value="1"/>
</dbReference>
<dbReference type="SMART" id="SM00278">
    <property type="entry name" value="HhH1"/>
    <property type="match status" value="3"/>
</dbReference>
<dbReference type="FunFam" id="2.40.50.140:FF:000012">
    <property type="entry name" value="DNA ligase"/>
    <property type="match status" value="1"/>
</dbReference>
<feature type="binding site" evidence="14">
    <location>
        <position position="116"/>
    </location>
    <ligand>
        <name>NAD(+)</name>
        <dbReference type="ChEBI" id="CHEBI:57540"/>
    </ligand>
</feature>
<keyword evidence="9 14" id="KW-0460">Magnesium</keyword>
<dbReference type="CDD" id="cd17748">
    <property type="entry name" value="BRCT_DNA_ligase_like"/>
    <property type="match status" value="1"/>
</dbReference>
<feature type="domain" description="BRCT" evidence="16">
    <location>
        <begin position="596"/>
        <end position="676"/>
    </location>
</feature>
<keyword evidence="5 14" id="KW-0235">DNA replication</keyword>
<evidence type="ECO:0000256" key="12">
    <source>
        <dbReference type="ARBA" id="ARBA00034005"/>
    </source>
</evidence>
<dbReference type="NCBIfam" id="TIGR00575">
    <property type="entry name" value="dnlj"/>
    <property type="match status" value="1"/>
</dbReference>
<dbReference type="Pfam" id="PF22745">
    <property type="entry name" value="Nlig-Ia"/>
    <property type="match status" value="1"/>
</dbReference>
<evidence type="ECO:0000256" key="11">
    <source>
        <dbReference type="ARBA" id="ARBA00023204"/>
    </source>
</evidence>
<dbReference type="FunFam" id="1.10.150.20:FF:000007">
    <property type="entry name" value="DNA ligase"/>
    <property type="match status" value="1"/>
</dbReference>
<evidence type="ECO:0000256" key="15">
    <source>
        <dbReference type="RuleBase" id="RU000618"/>
    </source>
</evidence>
<dbReference type="InterPro" id="IPR013839">
    <property type="entry name" value="DNAligase_adenylation"/>
</dbReference>
<sequence>MESLERVSRELEDLRAQIRRHDYLYYVLDQPEITDSEYDQLYRRLEELERRYPELITPDSPTQRVGGEPLPQFGELPHAIPMLSISNVFSQEELIDFDQRSRKTLGITGELWYVVEPKLDGVAIELIYQRGSLTSAATRGDGFVGEDVTANVRTIKSIPLRLVGEGAVISLVEVRGEIFMERSHFDALNQERDELGLPAFANPRNAAAGSLRQLDPKVTASRRLRFLAHSMGRIESSLPESHWDLLKFLSAMGLPVNLRHAKRCHGVAEVLAHYRQLETVRPHLPYEIDGAVVKVDSLNYQQQLGFKTRSPRWAVAYKFQPIQAVTRITRIDIGVGRTGSLTPVAVMEPVQVGGVTVSRATLHNQDEIDRKDIREGDTVLIQRAGDVIPEVVRVLPEFRSPESKPYRIPDTCPVCHSRAVRLEGQAVKRCLNVSCPARLKETIKHFASRNAMDIEGLGDRLVDELVTRGLVKSPADLYALKKDDLLTLPRMGEKSASKLIAAIERSKAVPVERFLYALGIPLVGEFVARTLVENLHSIQGVMNADAHSIQQIHGIGPEVANSLETFFSEPHNRRMIEKLLEAGVAPVKTPPSAASTSDLPLANKTFVFTGALSMPRSEAKELVERAGGKVVGTVSKRTDYVVVGEDPGSKRDRAMELGVNIISEDEFLKLIHIGEI</sequence>
<evidence type="ECO:0000256" key="14">
    <source>
        <dbReference type="HAMAP-Rule" id="MF_01588"/>
    </source>
</evidence>
<dbReference type="InterPro" id="IPR001679">
    <property type="entry name" value="DNA_ligase"/>
</dbReference>
<dbReference type="HAMAP" id="MF_01588">
    <property type="entry name" value="DNA_ligase_A"/>
    <property type="match status" value="1"/>
</dbReference>
<gene>
    <name evidence="14 17" type="primary">ligA</name>
    <name evidence="17" type="ORF">ENV54_12850</name>
</gene>
<feature type="binding site" evidence="14">
    <location>
        <position position="294"/>
    </location>
    <ligand>
        <name>NAD(+)</name>
        <dbReference type="ChEBI" id="CHEBI:57540"/>
    </ligand>
</feature>
<evidence type="ECO:0000256" key="9">
    <source>
        <dbReference type="ARBA" id="ARBA00022842"/>
    </source>
</evidence>
<evidence type="ECO:0000313" key="17">
    <source>
        <dbReference type="EMBL" id="HGH62174.1"/>
    </source>
</evidence>
<keyword evidence="7 14" id="KW-0227">DNA damage</keyword>
<feature type="binding site" evidence="14">
    <location>
        <begin position="35"/>
        <end position="39"/>
    </location>
    <ligand>
        <name>NAD(+)</name>
        <dbReference type="ChEBI" id="CHEBI:57540"/>
    </ligand>
</feature>
<dbReference type="InterPro" id="IPR004150">
    <property type="entry name" value="NAD_DNA_ligase_OB"/>
</dbReference>
<evidence type="ECO:0000256" key="1">
    <source>
        <dbReference type="ARBA" id="ARBA00004067"/>
    </source>
</evidence>
<feature type="binding site" evidence="14">
    <location>
        <position position="177"/>
    </location>
    <ligand>
        <name>NAD(+)</name>
        <dbReference type="ChEBI" id="CHEBI:57540"/>
    </ligand>
</feature>
<comment type="cofactor">
    <cofactor evidence="14">
        <name>Mg(2+)</name>
        <dbReference type="ChEBI" id="CHEBI:18420"/>
    </cofactor>
    <cofactor evidence="14">
        <name>Mn(2+)</name>
        <dbReference type="ChEBI" id="CHEBI:29035"/>
    </cofactor>
</comment>
<dbReference type="InterPro" id="IPR003583">
    <property type="entry name" value="Hlx-hairpin-Hlx_DNA-bd_motif"/>
</dbReference>
<evidence type="ECO:0000256" key="10">
    <source>
        <dbReference type="ARBA" id="ARBA00023027"/>
    </source>
</evidence>
<dbReference type="PROSITE" id="PS01056">
    <property type="entry name" value="DNA_LIGASE_N2"/>
    <property type="match status" value="1"/>
</dbReference>
<dbReference type="InterPro" id="IPR041663">
    <property type="entry name" value="DisA/LigA_HHH"/>
</dbReference>
<keyword evidence="11 14" id="KW-0234">DNA repair</keyword>
<dbReference type="Pfam" id="PF00533">
    <property type="entry name" value="BRCT"/>
    <property type="match status" value="1"/>
</dbReference>
<accession>A0A7C4EWV6</accession>
<dbReference type="PROSITE" id="PS01055">
    <property type="entry name" value="DNA_LIGASE_N1"/>
    <property type="match status" value="1"/>
</dbReference>
<dbReference type="EMBL" id="DTGT01000420">
    <property type="protein sequence ID" value="HGH62174.1"/>
    <property type="molecule type" value="Genomic_DNA"/>
</dbReference>
<reference evidence="17" key="1">
    <citation type="journal article" date="2020" name="mSystems">
        <title>Genome- and Community-Level Interaction Insights into Carbon Utilization and Element Cycling Functions of Hydrothermarchaeota in Hydrothermal Sediment.</title>
        <authorList>
            <person name="Zhou Z."/>
            <person name="Liu Y."/>
            <person name="Xu W."/>
            <person name="Pan J."/>
            <person name="Luo Z.H."/>
            <person name="Li M."/>
        </authorList>
    </citation>
    <scope>NUCLEOTIDE SEQUENCE [LARGE SCALE GENOMIC DNA]</scope>
    <source>
        <strain evidence="17">SpSt-769</strain>
    </source>
</reference>
<dbReference type="InterPro" id="IPR036420">
    <property type="entry name" value="BRCT_dom_sf"/>
</dbReference>
<dbReference type="InterPro" id="IPR018239">
    <property type="entry name" value="DNA_ligase_AS"/>
</dbReference>
<dbReference type="FunFam" id="1.10.287.610:FF:000002">
    <property type="entry name" value="DNA ligase"/>
    <property type="match status" value="1"/>
</dbReference>
<dbReference type="SMART" id="SM00292">
    <property type="entry name" value="BRCT"/>
    <property type="match status" value="1"/>
</dbReference>
<evidence type="ECO:0000256" key="7">
    <source>
        <dbReference type="ARBA" id="ARBA00022763"/>
    </source>
</evidence>
<evidence type="ECO:0000256" key="3">
    <source>
        <dbReference type="ARBA" id="ARBA00013308"/>
    </source>
</evidence>
<feature type="binding site" evidence="14">
    <location>
        <position position="318"/>
    </location>
    <ligand>
        <name>NAD(+)</name>
        <dbReference type="ChEBI" id="CHEBI:57540"/>
    </ligand>
</feature>
<dbReference type="NCBIfam" id="NF005932">
    <property type="entry name" value="PRK07956.1"/>
    <property type="match status" value="1"/>
</dbReference>
<dbReference type="EC" id="6.5.1.2" evidence="2 14"/>
<dbReference type="GO" id="GO:0003911">
    <property type="term" value="F:DNA ligase (NAD+) activity"/>
    <property type="evidence" value="ECO:0007669"/>
    <property type="project" value="UniProtKB-UniRule"/>
</dbReference>
<dbReference type="SUPFAM" id="SSF47781">
    <property type="entry name" value="RuvA domain 2-like"/>
    <property type="match status" value="1"/>
</dbReference>
<comment type="caution">
    <text evidence="17">The sequence shown here is derived from an EMBL/GenBank/DDBJ whole genome shotgun (WGS) entry which is preliminary data.</text>
</comment>
<evidence type="ECO:0000256" key="4">
    <source>
        <dbReference type="ARBA" id="ARBA00022598"/>
    </source>
</evidence>
<dbReference type="SMART" id="SM00532">
    <property type="entry name" value="LIGANc"/>
    <property type="match status" value="1"/>
</dbReference>
<comment type="catalytic activity">
    <reaction evidence="12 14 15">
        <text>NAD(+) + (deoxyribonucleotide)n-3'-hydroxyl + 5'-phospho-(deoxyribonucleotide)m = (deoxyribonucleotide)n+m + AMP + beta-nicotinamide D-nucleotide.</text>
        <dbReference type="EC" id="6.5.1.2"/>
    </reaction>
</comment>
<dbReference type="InterPro" id="IPR012340">
    <property type="entry name" value="NA-bd_OB-fold"/>
</dbReference>
<keyword evidence="10 14" id="KW-0520">NAD</keyword>
<protein>
    <recommendedName>
        <fullName evidence="3 14">DNA ligase</fullName>
        <ecNumber evidence="2 14">6.5.1.2</ecNumber>
    </recommendedName>
    <alternativeName>
        <fullName evidence="14">Polydeoxyribonucleotide synthase [NAD(+)]</fullName>
    </alternativeName>
</protein>
<keyword evidence="6 14" id="KW-0479">Metal-binding</keyword>
<feature type="binding site" evidence="14">
    <location>
        <position position="435"/>
    </location>
    <ligand>
        <name>Zn(2+)</name>
        <dbReference type="ChEBI" id="CHEBI:29105"/>
    </ligand>
</feature>
<dbReference type="PANTHER" id="PTHR23389">
    <property type="entry name" value="CHROMOSOME TRANSMISSION FIDELITY FACTOR 18"/>
    <property type="match status" value="1"/>
</dbReference>
<feature type="active site" description="N6-AMP-lysine intermediate" evidence="14">
    <location>
        <position position="118"/>
    </location>
</feature>
<dbReference type="Pfam" id="PF03119">
    <property type="entry name" value="DNA_ligase_ZBD"/>
    <property type="match status" value="1"/>
</dbReference>
<dbReference type="Gene3D" id="6.20.10.30">
    <property type="match status" value="1"/>
</dbReference>
<proteinExistence type="inferred from homology"/>
<keyword evidence="4 14" id="KW-0436">Ligase</keyword>
<evidence type="ECO:0000256" key="8">
    <source>
        <dbReference type="ARBA" id="ARBA00022833"/>
    </source>
</evidence>
<keyword evidence="8 14" id="KW-0862">Zinc</keyword>
<feature type="binding site" evidence="14">
    <location>
        <begin position="84"/>
        <end position="85"/>
    </location>
    <ligand>
        <name>NAD(+)</name>
        <dbReference type="ChEBI" id="CHEBI:57540"/>
    </ligand>
</feature>
<dbReference type="PROSITE" id="PS50172">
    <property type="entry name" value="BRCT"/>
    <property type="match status" value="1"/>
</dbReference>
<dbReference type="CDD" id="cd00114">
    <property type="entry name" value="LIGANc"/>
    <property type="match status" value="1"/>
</dbReference>
<dbReference type="AlphaFoldDB" id="A0A7C4EWV6"/>
<feature type="binding site" evidence="14">
    <location>
        <position position="412"/>
    </location>
    <ligand>
        <name>Zn(2+)</name>
        <dbReference type="ChEBI" id="CHEBI:29105"/>
    </ligand>
</feature>
<dbReference type="Gene3D" id="3.40.50.10190">
    <property type="entry name" value="BRCT domain"/>
    <property type="match status" value="1"/>
</dbReference>
<evidence type="ECO:0000259" key="16">
    <source>
        <dbReference type="PROSITE" id="PS50172"/>
    </source>
</evidence>
<dbReference type="Pfam" id="PF12826">
    <property type="entry name" value="HHH_2"/>
    <property type="match status" value="1"/>
</dbReference>
<dbReference type="Gene3D" id="2.40.50.140">
    <property type="entry name" value="Nucleic acid-binding proteins"/>
    <property type="match status" value="1"/>
</dbReference>
<comment type="function">
    <text evidence="1 14">DNA ligase that catalyzes the formation of phosphodiester linkages between 5'-phosphoryl and 3'-hydroxyl groups in double-stranded DNA using NAD as a coenzyme and as the energy source for the reaction. It is essential for DNA replication and repair of damaged DNA.</text>
</comment>
<keyword evidence="14" id="KW-0464">Manganese</keyword>
<dbReference type="InterPro" id="IPR004149">
    <property type="entry name" value="Znf_DNAligase_C4"/>
</dbReference>
<dbReference type="SUPFAM" id="SSF52113">
    <property type="entry name" value="BRCT domain"/>
    <property type="match status" value="1"/>
</dbReference>
<dbReference type="Pfam" id="PF01653">
    <property type="entry name" value="DNA_ligase_aden"/>
    <property type="match status" value="1"/>
</dbReference>
<dbReference type="FunFam" id="3.30.470.30:FF:000001">
    <property type="entry name" value="DNA ligase"/>
    <property type="match status" value="1"/>
</dbReference>
<dbReference type="Gene3D" id="1.10.150.20">
    <property type="entry name" value="5' to 3' exonuclease, C-terminal subdomain"/>
    <property type="match status" value="2"/>
</dbReference>
<dbReference type="InterPro" id="IPR033136">
    <property type="entry name" value="DNA_ligase_CS"/>
</dbReference>
<feature type="binding site" evidence="14">
    <location>
        <position position="139"/>
    </location>
    <ligand>
        <name>NAD(+)</name>
        <dbReference type="ChEBI" id="CHEBI:57540"/>
    </ligand>
</feature>
<dbReference type="Pfam" id="PF14520">
    <property type="entry name" value="HHH_5"/>
    <property type="match status" value="1"/>
</dbReference>
<evidence type="ECO:0000256" key="2">
    <source>
        <dbReference type="ARBA" id="ARBA00012722"/>
    </source>
</evidence>
<feature type="binding site" evidence="14">
    <location>
        <position position="415"/>
    </location>
    <ligand>
        <name>Zn(2+)</name>
        <dbReference type="ChEBI" id="CHEBI:29105"/>
    </ligand>
</feature>
<dbReference type="Gene3D" id="3.30.470.30">
    <property type="entry name" value="DNA ligase/mRNA capping enzyme"/>
    <property type="match status" value="1"/>
</dbReference>
<dbReference type="SUPFAM" id="SSF50249">
    <property type="entry name" value="Nucleic acid-binding proteins"/>
    <property type="match status" value="1"/>
</dbReference>
<dbReference type="InterPro" id="IPR013840">
    <property type="entry name" value="DNAligase_N"/>
</dbReference>
<evidence type="ECO:0000256" key="13">
    <source>
        <dbReference type="ARBA" id="ARBA00060881"/>
    </source>
</evidence>
<dbReference type="Pfam" id="PF03120">
    <property type="entry name" value="OB_DNA_ligase"/>
    <property type="match status" value="1"/>
</dbReference>
<comment type="similarity">
    <text evidence="13 14">Belongs to the NAD-dependent DNA ligase family. LigA subfamily.</text>
</comment>
<dbReference type="Gene3D" id="1.10.287.610">
    <property type="entry name" value="Helix hairpin bin"/>
    <property type="match status" value="1"/>
</dbReference>
<dbReference type="InterPro" id="IPR010994">
    <property type="entry name" value="RuvA_2-like"/>
</dbReference>
<dbReference type="GO" id="GO:0006281">
    <property type="term" value="P:DNA repair"/>
    <property type="evidence" value="ECO:0007669"/>
    <property type="project" value="UniProtKB-KW"/>
</dbReference>
<dbReference type="PIRSF" id="PIRSF001604">
    <property type="entry name" value="LigA"/>
    <property type="match status" value="1"/>
</dbReference>
<dbReference type="GO" id="GO:0003677">
    <property type="term" value="F:DNA binding"/>
    <property type="evidence" value="ECO:0007669"/>
    <property type="project" value="InterPro"/>
</dbReference>
<feature type="binding site" evidence="14">
    <location>
        <position position="430"/>
    </location>
    <ligand>
        <name>Zn(2+)</name>
        <dbReference type="ChEBI" id="CHEBI:29105"/>
    </ligand>
</feature>
<organism evidence="17">
    <name type="scientific">Desulfomonile tiedjei</name>
    <dbReference type="NCBI Taxonomy" id="2358"/>
    <lineage>
        <taxon>Bacteria</taxon>
        <taxon>Pseudomonadati</taxon>
        <taxon>Thermodesulfobacteriota</taxon>
        <taxon>Desulfomonilia</taxon>
        <taxon>Desulfomonilales</taxon>
        <taxon>Desulfomonilaceae</taxon>
        <taxon>Desulfomonile</taxon>
    </lineage>
</organism>
<evidence type="ECO:0000256" key="6">
    <source>
        <dbReference type="ARBA" id="ARBA00022723"/>
    </source>
</evidence>
<dbReference type="GO" id="GO:0006260">
    <property type="term" value="P:DNA replication"/>
    <property type="evidence" value="ECO:0007669"/>
    <property type="project" value="UniProtKB-KW"/>
</dbReference>
<evidence type="ECO:0000256" key="5">
    <source>
        <dbReference type="ARBA" id="ARBA00022705"/>
    </source>
</evidence>
<dbReference type="SUPFAM" id="SSF56091">
    <property type="entry name" value="DNA ligase/mRNA capping enzyme, catalytic domain"/>
    <property type="match status" value="1"/>
</dbReference>
<dbReference type="InterPro" id="IPR001357">
    <property type="entry name" value="BRCT_dom"/>
</dbReference>
<name>A0A7C4EWV6_9BACT</name>
<dbReference type="GO" id="GO:0046872">
    <property type="term" value="F:metal ion binding"/>
    <property type="evidence" value="ECO:0007669"/>
    <property type="project" value="UniProtKB-KW"/>
</dbReference>